<evidence type="ECO:0000313" key="7">
    <source>
        <dbReference type="EnsemblPlants" id="TraesCS3B02G415100.1"/>
    </source>
</evidence>
<keyword evidence="8" id="KW-1185">Reference proteome</keyword>
<evidence type="ECO:0000256" key="4">
    <source>
        <dbReference type="ARBA" id="ARBA00022989"/>
    </source>
</evidence>
<dbReference type="GO" id="GO:0016020">
    <property type="term" value="C:membrane"/>
    <property type="evidence" value="ECO:0000318"/>
    <property type="project" value="GO_Central"/>
</dbReference>
<dbReference type="Gramene" id="TraesROB_scaffold_010960_01G000800.1">
    <property type="protein sequence ID" value="TraesROB_scaffold_010960_01G000800.1"/>
    <property type="gene ID" value="TraesROB_scaffold_010960_01G000800"/>
</dbReference>
<keyword evidence="5 6" id="KW-0472">Membrane</keyword>
<dbReference type="Gramene" id="TraesCS3B02G415100.1">
    <property type="protein sequence ID" value="TraesCS3B02G415100.1"/>
    <property type="gene ID" value="TraesCS3B02G415100"/>
</dbReference>
<dbReference type="Pfam" id="PF00854">
    <property type="entry name" value="PTR2"/>
    <property type="match status" value="1"/>
</dbReference>
<dbReference type="InterPro" id="IPR036259">
    <property type="entry name" value="MFS_trans_sf"/>
</dbReference>
<dbReference type="PANTHER" id="PTHR11654">
    <property type="entry name" value="OLIGOPEPTIDE TRANSPORTER-RELATED"/>
    <property type="match status" value="1"/>
</dbReference>
<evidence type="ECO:0000256" key="1">
    <source>
        <dbReference type="ARBA" id="ARBA00004141"/>
    </source>
</evidence>
<protein>
    <submittedName>
        <fullName evidence="7">Uncharacterized protein</fullName>
    </submittedName>
</protein>
<accession>A0A3B6FWR9</accession>
<feature type="transmembrane region" description="Helical" evidence="6">
    <location>
        <begin position="284"/>
        <end position="305"/>
    </location>
</feature>
<dbReference type="InterPro" id="IPR000109">
    <property type="entry name" value="POT_fam"/>
</dbReference>
<dbReference type="GO" id="GO:0055085">
    <property type="term" value="P:transmembrane transport"/>
    <property type="evidence" value="ECO:0000318"/>
    <property type="project" value="GO_Central"/>
</dbReference>
<reference evidence="7" key="2">
    <citation type="submission" date="2018-10" db="UniProtKB">
        <authorList>
            <consortium name="EnsemblPlants"/>
        </authorList>
    </citation>
    <scope>IDENTIFICATION</scope>
</reference>
<evidence type="ECO:0000256" key="6">
    <source>
        <dbReference type="SAM" id="Phobius"/>
    </source>
</evidence>
<dbReference type="Gene3D" id="1.20.1250.20">
    <property type="entry name" value="MFS general substrate transporter like domains"/>
    <property type="match status" value="1"/>
</dbReference>
<keyword evidence="3 6" id="KW-0812">Transmembrane</keyword>
<organism evidence="7">
    <name type="scientific">Triticum aestivum</name>
    <name type="common">Wheat</name>
    <dbReference type="NCBI Taxonomy" id="4565"/>
    <lineage>
        <taxon>Eukaryota</taxon>
        <taxon>Viridiplantae</taxon>
        <taxon>Streptophyta</taxon>
        <taxon>Embryophyta</taxon>
        <taxon>Tracheophyta</taxon>
        <taxon>Spermatophyta</taxon>
        <taxon>Magnoliopsida</taxon>
        <taxon>Liliopsida</taxon>
        <taxon>Poales</taxon>
        <taxon>Poaceae</taxon>
        <taxon>BOP clade</taxon>
        <taxon>Pooideae</taxon>
        <taxon>Triticodae</taxon>
        <taxon>Triticeae</taxon>
        <taxon>Triticinae</taxon>
        <taxon>Triticum</taxon>
    </lineage>
</organism>
<proteinExistence type="inferred from homology"/>
<dbReference type="OrthoDB" id="8904098at2759"/>
<dbReference type="GO" id="GO:0022857">
    <property type="term" value="F:transmembrane transporter activity"/>
    <property type="evidence" value="ECO:0000318"/>
    <property type="project" value="GO_Central"/>
</dbReference>
<sequence length="444" mass="48691">MESGRPLPSSDPRDGRGGWRAALFIVEPGNADGLIHAANATTSSRGLPWHNYHLLATALDISVTCSARLLLHRTLPASASAGFPQAVLGGHGCRPVQFQRGRVPELLLQLVPLLYLVGLCHRGDRGHLRGRECQLDRRVWCVLGHHGGVPHCLLARQGTYRVEQPVDGSSFGRLTEKFVFSRTGATIDTQRLLETNQDGFLVKLLPIWVSSIVFAACISQITTLFTKQGSTMDRRLGGAAGLVVPPAALQCCISFTFIVLVPIYDRAIVPFVRHLTGHPGGITMLQRIGAGMVTTCINMVVAALVETKRLRVTKDAGLLDQPDVAVPMSLCWLVPQYVLICLAEVFSYIGLEEFFYNQVPDALRSVGLALCLGIFGAGSYASGMLVWAIDWATTRGGRDSWFSDNLNRAHLDYFYWILAGLGALEVVVFLYFAKQYVYRNKPDQ</sequence>
<feature type="transmembrane region" description="Helical" evidence="6">
    <location>
        <begin position="205"/>
        <end position="226"/>
    </location>
</feature>
<dbReference type="Gramene" id="TraesPARA_EIv1.0_0947190.1">
    <property type="protein sequence ID" value="TraesPARA_EIv1.0_0947190.1.CDS"/>
    <property type="gene ID" value="TraesPARA_EIv1.0_0947190"/>
</dbReference>
<dbReference type="Gramene" id="TraesWEE_scaffold_013740_01G000300.1">
    <property type="protein sequence ID" value="TraesWEE_scaffold_013740_01G000300.1"/>
    <property type="gene ID" value="TraesWEE_scaffold_013740_01G000300"/>
</dbReference>
<dbReference type="Proteomes" id="UP000019116">
    <property type="component" value="Chromosome 3B"/>
</dbReference>
<dbReference type="Gramene" id="TraesCAD_scaffold_007655_01G000800.1">
    <property type="protein sequence ID" value="TraesCAD_scaffold_007655_01G000800.1"/>
    <property type="gene ID" value="TraesCAD_scaffold_007655_01G000800"/>
</dbReference>
<feature type="transmembrane region" description="Helical" evidence="6">
    <location>
        <begin position="366"/>
        <end position="392"/>
    </location>
</feature>
<dbReference type="SUPFAM" id="SSF103473">
    <property type="entry name" value="MFS general substrate transporter"/>
    <property type="match status" value="1"/>
</dbReference>
<dbReference type="Gramene" id="TraesRN3B0101030200.1">
    <property type="protein sequence ID" value="TraesRN3B0101030200.1"/>
    <property type="gene ID" value="TraesRN3B0101030200"/>
</dbReference>
<evidence type="ECO:0000256" key="5">
    <source>
        <dbReference type="ARBA" id="ARBA00023136"/>
    </source>
</evidence>
<dbReference type="AlphaFoldDB" id="A0A3B6FWR9"/>
<dbReference type="Gramene" id="TraesCLE_scaffold_006930_01G000500.1">
    <property type="protein sequence ID" value="TraesCLE_scaffold_006930_01G000500.1"/>
    <property type="gene ID" value="TraesCLE_scaffold_006930_01G000500"/>
</dbReference>
<dbReference type="SMR" id="A0A3B6FWR9"/>
<keyword evidence="4 6" id="KW-1133">Transmembrane helix</keyword>
<evidence type="ECO:0000313" key="8">
    <source>
        <dbReference type="Proteomes" id="UP000019116"/>
    </source>
</evidence>
<feature type="transmembrane region" description="Helical" evidence="6">
    <location>
        <begin position="413"/>
        <end position="433"/>
    </location>
</feature>
<dbReference type="FunFam" id="1.20.1250.20:FF:000410">
    <property type="entry name" value="POT family protein"/>
    <property type="match status" value="1"/>
</dbReference>
<dbReference type="Gramene" id="TraesCS3B03G1026600.1">
    <property type="protein sequence ID" value="TraesCS3B03G1026600.1.CDS"/>
    <property type="gene ID" value="TraesCS3B03G1026600"/>
</dbReference>
<evidence type="ECO:0000256" key="3">
    <source>
        <dbReference type="ARBA" id="ARBA00022692"/>
    </source>
</evidence>
<comment type="similarity">
    <text evidence="2">Belongs to the major facilitator superfamily. Proton-dependent oligopeptide transporter (POT/PTR) (TC 2.A.17) family.</text>
</comment>
<dbReference type="EnsemblPlants" id="TraesCS3B02G415100.1">
    <property type="protein sequence ID" value="TraesCS3B02G415100.1"/>
    <property type="gene ID" value="TraesCS3B02G415100"/>
</dbReference>
<evidence type="ECO:0000256" key="2">
    <source>
        <dbReference type="ARBA" id="ARBA00005982"/>
    </source>
</evidence>
<feature type="transmembrane region" description="Helical" evidence="6">
    <location>
        <begin position="238"/>
        <end position="264"/>
    </location>
</feature>
<comment type="subcellular location">
    <subcellularLocation>
        <location evidence="1">Membrane</location>
        <topology evidence="1">Multi-pass membrane protein</topology>
    </subcellularLocation>
</comment>
<reference evidence="7" key="1">
    <citation type="submission" date="2018-08" db="EMBL/GenBank/DDBJ databases">
        <authorList>
            <person name="Rossello M."/>
        </authorList>
    </citation>
    <scope>NUCLEOTIDE SEQUENCE [LARGE SCALE GENOMIC DNA]</scope>
    <source>
        <strain evidence="7">cv. Chinese Spring</strain>
    </source>
</reference>
<name>A0A3B6FWR9_WHEAT</name>